<dbReference type="GO" id="GO:0032259">
    <property type="term" value="P:methylation"/>
    <property type="evidence" value="ECO:0007669"/>
    <property type="project" value="UniProtKB-KW"/>
</dbReference>
<feature type="domain" description="Methyltransferase type 11" evidence="1">
    <location>
        <begin position="47"/>
        <end position="144"/>
    </location>
</feature>
<evidence type="ECO:0000259" key="1">
    <source>
        <dbReference type="Pfam" id="PF08241"/>
    </source>
</evidence>
<keyword evidence="2" id="KW-0489">Methyltransferase</keyword>
<dbReference type="PANTHER" id="PTHR43591">
    <property type="entry name" value="METHYLTRANSFERASE"/>
    <property type="match status" value="1"/>
</dbReference>
<dbReference type="Proteomes" id="UP000604898">
    <property type="component" value="Unassembled WGS sequence"/>
</dbReference>
<dbReference type="RefSeq" id="WP_202721491.1">
    <property type="nucleotide sequence ID" value="NZ_BPEX01000003.1"/>
</dbReference>
<gene>
    <name evidence="2" type="ORF">JMA39_08690</name>
</gene>
<evidence type="ECO:0000313" key="2">
    <source>
        <dbReference type="EMBL" id="MBL4913218.1"/>
    </source>
</evidence>
<keyword evidence="3" id="KW-1185">Reference proteome</keyword>
<accession>A0ABS1SXD5</accession>
<dbReference type="InterPro" id="IPR013216">
    <property type="entry name" value="Methyltransf_11"/>
</dbReference>
<comment type="caution">
    <text evidence="2">The sequence shown here is derived from an EMBL/GenBank/DDBJ whole genome shotgun (WGS) entry which is preliminary data.</text>
</comment>
<proteinExistence type="predicted"/>
<sequence length="317" mass="36215">MNMHWNQYWQQGHLTSFGDSYERNYTGVLQQVWLDPVESLPDNFRVLDIATGNGALPLMIREMECNAQRKGLIIGVDLAQVHQPSVSDDSVGIEINLKSNIDCCNMPFESNSFDLITSQYGIEYASLTAALPEALRVLRQGGRLQLIVHHDHSMIIEKNRRILNLISNCLTDELFVILRIMIEQMGEISCESDLNKLKQDVQSEANRIELNRLIGELVKLDEEALKDSELMVYISMLFKTGIFWSYKKKVRYLDFAEKEILTLKLRLKELVKAAVSQQVIAEIINNTSHFGCVEEVSVVREPEGNAILAWKIIIFKV</sequence>
<dbReference type="EMBL" id="JAESVD010000004">
    <property type="protein sequence ID" value="MBL4913218.1"/>
    <property type="molecule type" value="Genomic_DNA"/>
</dbReference>
<dbReference type="Gene3D" id="3.40.50.150">
    <property type="entry name" value="Vaccinia Virus protein VP39"/>
    <property type="match status" value="1"/>
</dbReference>
<keyword evidence="2" id="KW-0808">Transferase</keyword>
<dbReference type="SUPFAM" id="SSF53335">
    <property type="entry name" value="S-adenosyl-L-methionine-dependent methyltransferases"/>
    <property type="match status" value="1"/>
</dbReference>
<dbReference type="GO" id="GO:0008168">
    <property type="term" value="F:methyltransferase activity"/>
    <property type="evidence" value="ECO:0007669"/>
    <property type="project" value="UniProtKB-KW"/>
</dbReference>
<protein>
    <submittedName>
        <fullName evidence="2">Class I SAM-dependent methyltransferase</fullName>
    </submittedName>
</protein>
<evidence type="ECO:0000313" key="3">
    <source>
        <dbReference type="Proteomes" id="UP000604898"/>
    </source>
</evidence>
<dbReference type="CDD" id="cd02440">
    <property type="entry name" value="AdoMet_MTases"/>
    <property type="match status" value="1"/>
</dbReference>
<dbReference type="Pfam" id="PF08241">
    <property type="entry name" value="Methyltransf_11"/>
    <property type="match status" value="1"/>
</dbReference>
<dbReference type="InterPro" id="IPR029063">
    <property type="entry name" value="SAM-dependent_MTases_sf"/>
</dbReference>
<reference evidence="2 3" key="1">
    <citation type="submission" date="2021-01" db="EMBL/GenBank/DDBJ databases">
        <title>Genome sequence of Shewanella schlegeliana JCM 11561.</title>
        <authorList>
            <person name="Zhang H."/>
            <person name="Li C."/>
        </authorList>
    </citation>
    <scope>NUCLEOTIDE SEQUENCE [LARGE SCALE GENOMIC DNA]</scope>
    <source>
        <strain evidence="2 3">JCM 11561</strain>
    </source>
</reference>
<organism evidence="2 3">
    <name type="scientific">Shewanella schlegeliana</name>
    <dbReference type="NCBI Taxonomy" id="190308"/>
    <lineage>
        <taxon>Bacteria</taxon>
        <taxon>Pseudomonadati</taxon>
        <taxon>Pseudomonadota</taxon>
        <taxon>Gammaproteobacteria</taxon>
        <taxon>Alteromonadales</taxon>
        <taxon>Shewanellaceae</taxon>
        <taxon>Shewanella</taxon>
    </lineage>
</organism>
<dbReference type="PANTHER" id="PTHR43591:SF24">
    <property type="entry name" value="2-METHOXY-6-POLYPRENYL-1,4-BENZOQUINOL METHYLASE, MITOCHONDRIAL"/>
    <property type="match status" value="1"/>
</dbReference>
<name>A0ABS1SXD5_9GAMM</name>